<organism evidence="1">
    <name type="scientific">uncultured Erwinia sp</name>
    <dbReference type="NCBI Taxonomy" id="246798"/>
    <lineage>
        <taxon>Bacteria</taxon>
        <taxon>Pseudomonadati</taxon>
        <taxon>Pseudomonadota</taxon>
        <taxon>Gammaproteobacteria</taxon>
        <taxon>Enterobacterales</taxon>
        <taxon>Erwiniaceae</taxon>
        <taxon>Erwinia</taxon>
        <taxon>environmental samples</taxon>
    </lineage>
</organism>
<dbReference type="GO" id="GO:0016757">
    <property type="term" value="F:glycosyltransferase activity"/>
    <property type="evidence" value="ECO:0007669"/>
    <property type="project" value="InterPro"/>
</dbReference>
<name>A0A060CCD3_9GAMM</name>
<dbReference type="SUPFAM" id="SSF53448">
    <property type="entry name" value="Nucleotide-diphospho-sugar transferases"/>
    <property type="match status" value="1"/>
</dbReference>
<accession>A0A060CCD3</accession>
<reference evidence="1" key="1">
    <citation type="journal article" date="2013" name="Environ. Microbiol.">
        <title>Seasonally variable intestinal metagenomes of the red palm weevil (Rhynchophorus ferrugineus).</title>
        <authorList>
            <person name="Jia S."/>
            <person name="Zhang X."/>
            <person name="Zhang G."/>
            <person name="Yin A."/>
            <person name="Zhang S."/>
            <person name="Li F."/>
            <person name="Wang L."/>
            <person name="Zhao D."/>
            <person name="Yun Q."/>
            <person name="Tala"/>
            <person name="Wang J."/>
            <person name="Sun G."/>
            <person name="Baabdullah M."/>
            <person name="Yu X."/>
            <person name="Hu S."/>
            <person name="Al-Mssallem I.S."/>
            <person name="Yu J."/>
        </authorList>
    </citation>
    <scope>NUCLEOTIDE SEQUENCE</scope>
</reference>
<dbReference type="AlphaFoldDB" id="A0A060CCD3"/>
<proteinExistence type="predicted"/>
<dbReference type="InterPro" id="IPR002495">
    <property type="entry name" value="Glyco_trans_8"/>
</dbReference>
<evidence type="ECO:0000313" key="1">
    <source>
        <dbReference type="EMBL" id="AIA92859.1"/>
    </source>
</evidence>
<sequence length="89" mass="10153">MNSLTPLLNINFNGNSLAACVDGFVKNELSEYSIGLGIEKEHAYFNSGVILYNINLWLESFSIYKFNELINRKKYIFPDQDVLILCLQG</sequence>
<dbReference type="EMBL" id="KF125531">
    <property type="protein sequence ID" value="AIA92859.1"/>
    <property type="molecule type" value="Genomic_DNA"/>
</dbReference>
<dbReference type="Gene3D" id="3.90.550.10">
    <property type="entry name" value="Spore Coat Polysaccharide Biosynthesis Protein SpsA, Chain A"/>
    <property type="match status" value="1"/>
</dbReference>
<dbReference type="Pfam" id="PF01501">
    <property type="entry name" value="Glyco_transf_8"/>
    <property type="match status" value="1"/>
</dbReference>
<protein>
    <submittedName>
        <fullName evidence="1">Glyco_transf_8</fullName>
    </submittedName>
</protein>
<dbReference type="InterPro" id="IPR029044">
    <property type="entry name" value="Nucleotide-diphossugar_trans"/>
</dbReference>